<proteinExistence type="inferred from homology"/>
<gene>
    <name evidence="10" type="ORF">K3248_04950</name>
</gene>
<comment type="similarity">
    <text evidence="1">Belongs to the DNA polymerase type-B family.</text>
</comment>
<organism evidence="10 11">
    <name type="scientific">Bartonella raoultii</name>
    <dbReference type="NCBI Taxonomy" id="1457020"/>
    <lineage>
        <taxon>Bacteria</taxon>
        <taxon>Pseudomonadati</taxon>
        <taxon>Pseudomonadota</taxon>
        <taxon>Alphaproteobacteria</taxon>
        <taxon>Hyphomicrobiales</taxon>
        <taxon>Bartonellaceae</taxon>
        <taxon>Bartonella</taxon>
    </lineage>
</organism>
<keyword evidence="4" id="KW-0548">Nucleotidyltransferase</keyword>
<keyword evidence="11" id="KW-1185">Reference proteome</keyword>
<evidence type="ECO:0000256" key="2">
    <source>
        <dbReference type="ARBA" id="ARBA00012417"/>
    </source>
</evidence>
<evidence type="ECO:0000256" key="3">
    <source>
        <dbReference type="ARBA" id="ARBA00022679"/>
    </source>
</evidence>
<comment type="caution">
    <text evidence="10">The sequence shown here is derived from an EMBL/GenBank/DDBJ whole genome shotgun (WGS) entry which is preliminary data.</text>
</comment>
<protein>
    <recommendedName>
        <fullName evidence="2">DNA-directed DNA polymerase</fullName>
        <ecNumber evidence="2">2.7.7.7</ecNumber>
    </recommendedName>
</protein>
<keyword evidence="7" id="KW-0238">DNA-binding</keyword>
<dbReference type="EMBL" id="JAIFRO010000004">
    <property type="protein sequence ID" value="MBX4335934.1"/>
    <property type="molecule type" value="Genomic_DNA"/>
</dbReference>
<keyword evidence="5" id="KW-0235">DNA replication</keyword>
<evidence type="ECO:0000256" key="4">
    <source>
        <dbReference type="ARBA" id="ARBA00022695"/>
    </source>
</evidence>
<evidence type="ECO:0000313" key="11">
    <source>
        <dbReference type="Proteomes" id="UP000746918"/>
    </source>
</evidence>
<evidence type="ECO:0000313" key="10">
    <source>
        <dbReference type="EMBL" id="MBX4335934.1"/>
    </source>
</evidence>
<sequence>MIPPLDLQDDQLLRPAYKGGFCFLNKNQDSLIKKEIEVYDVNSMYPAIMLNPLPIEKPIYVTGKIETEESILFVMRSKRSLIF</sequence>
<evidence type="ECO:0000256" key="8">
    <source>
        <dbReference type="ARBA" id="ARBA00049244"/>
    </source>
</evidence>
<dbReference type="Pfam" id="PF03175">
    <property type="entry name" value="DNA_pol_B_2"/>
    <property type="match status" value="1"/>
</dbReference>
<dbReference type="InterPro" id="IPR043502">
    <property type="entry name" value="DNA/RNA_pol_sf"/>
</dbReference>
<dbReference type="InterPro" id="IPR004868">
    <property type="entry name" value="DNA-dir_DNA_pol_B_mt/vir"/>
</dbReference>
<feature type="domain" description="DNA-directed DNA polymerase family B mitochondria/virus" evidence="9">
    <location>
        <begin position="2"/>
        <end position="70"/>
    </location>
</feature>
<name>A0ABS7I8K8_9HYPH</name>
<evidence type="ECO:0000256" key="7">
    <source>
        <dbReference type="ARBA" id="ARBA00023125"/>
    </source>
</evidence>
<evidence type="ECO:0000259" key="9">
    <source>
        <dbReference type="Pfam" id="PF03175"/>
    </source>
</evidence>
<reference evidence="10 11" key="1">
    <citation type="submission" date="2021-08" db="EMBL/GenBank/DDBJ databases">
        <title>Bartonella raoulti 094 sp. nov.</title>
        <authorList>
            <person name="Zgheib R."/>
            <person name="Hammoud A."/>
        </authorList>
    </citation>
    <scope>NUCLEOTIDE SEQUENCE [LARGE SCALE GENOMIC DNA]</scope>
    <source>
        <strain evidence="10 11">094</strain>
    </source>
</reference>
<evidence type="ECO:0000256" key="1">
    <source>
        <dbReference type="ARBA" id="ARBA00005755"/>
    </source>
</evidence>
<evidence type="ECO:0000256" key="5">
    <source>
        <dbReference type="ARBA" id="ARBA00022705"/>
    </source>
</evidence>
<evidence type="ECO:0000256" key="6">
    <source>
        <dbReference type="ARBA" id="ARBA00022932"/>
    </source>
</evidence>
<dbReference type="Proteomes" id="UP000746918">
    <property type="component" value="Unassembled WGS sequence"/>
</dbReference>
<accession>A0ABS7I8K8</accession>
<dbReference type="Gene3D" id="3.90.1600.10">
    <property type="entry name" value="Palm domain of DNA polymerase"/>
    <property type="match status" value="1"/>
</dbReference>
<keyword evidence="6" id="KW-0239">DNA-directed DNA polymerase</keyword>
<dbReference type="EC" id="2.7.7.7" evidence="2"/>
<keyword evidence="3" id="KW-0808">Transferase</keyword>
<dbReference type="SUPFAM" id="SSF56672">
    <property type="entry name" value="DNA/RNA polymerases"/>
    <property type="match status" value="1"/>
</dbReference>
<comment type="catalytic activity">
    <reaction evidence="8">
        <text>DNA(n) + a 2'-deoxyribonucleoside 5'-triphosphate = DNA(n+1) + diphosphate</text>
        <dbReference type="Rhea" id="RHEA:22508"/>
        <dbReference type="Rhea" id="RHEA-COMP:17339"/>
        <dbReference type="Rhea" id="RHEA-COMP:17340"/>
        <dbReference type="ChEBI" id="CHEBI:33019"/>
        <dbReference type="ChEBI" id="CHEBI:61560"/>
        <dbReference type="ChEBI" id="CHEBI:173112"/>
        <dbReference type="EC" id="2.7.7.7"/>
    </reaction>
</comment>
<dbReference type="InterPro" id="IPR023211">
    <property type="entry name" value="DNA_pol_palm_dom_sf"/>
</dbReference>